<comment type="miscellaneous">
    <text evidence="17">Bacitracin is thought to be involved in the inhibition of peptidoglycan synthesis by sequestering undecaprenyl diphosphate, thereby reducing the pool of lipid carrier available.</text>
</comment>
<reference evidence="18 19" key="1">
    <citation type="journal article" date="2019" name="Nat. Microbiol.">
        <title>Mediterranean grassland soil C-N compound turnover is dependent on rainfall and depth, and is mediated by genomically divergent microorganisms.</title>
        <authorList>
            <person name="Diamond S."/>
            <person name="Andeer P.F."/>
            <person name="Li Z."/>
            <person name="Crits-Christoph A."/>
            <person name="Burstein D."/>
            <person name="Anantharaman K."/>
            <person name="Lane K.R."/>
            <person name="Thomas B.C."/>
            <person name="Pan C."/>
            <person name="Northen T.R."/>
            <person name="Banfield J.F."/>
        </authorList>
    </citation>
    <scope>NUCLEOTIDE SEQUENCE [LARGE SCALE GENOMIC DNA]</scope>
    <source>
        <strain evidence="18">NP_3</strain>
    </source>
</reference>
<evidence type="ECO:0000256" key="15">
    <source>
        <dbReference type="ARBA" id="ARBA00032932"/>
    </source>
</evidence>
<dbReference type="PANTHER" id="PTHR30622:SF4">
    <property type="entry name" value="UNDECAPRENYL-DIPHOSPHATASE"/>
    <property type="match status" value="1"/>
</dbReference>
<evidence type="ECO:0000256" key="2">
    <source>
        <dbReference type="ARBA" id="ARBA00010621"/>
    </source>
</evidence>
<feature type="transmembrane region" description="Helical" evidence="17">
    <location>
        <begin position="60"/>
        <end position="82"/>
    </location>
</feature>
<comment type="similarity">
    <text evidence="2 17">Belongs to the UppP family.</text>
</comment>
<keyword evidence="11 17" id="KW-0472">Membrane</keyword>
<keyword evidence="12 17" id="KW-0046">Antibiotic resistance</keyword>
<evidence type="ECO:0000256" key="10">
    <source>
        <dbReference type="ARBA" id="ARBA00022989"/>
    </source>
</evidence>
<keyword evidence="8 17" id="KW-0133">Cell shape</keyword>
<comment type="caution">
    <text evidence="18">The sequence shown here is derived from an EMBL/GenBank/DDBJ whole genome shotgun (WGS) entry which is preliminary data.</text>
</comment>
<evidence type="ECO:0000256" key="16">
    <source>
        <dbReference type="ARBA" id="ARBA00047594"/>
    </source>
</evidence>
<accession>A0A537K3Y3</accession>
<evidence type="ECO:0000256" key="8">
    <source>
        <dbReference type="ARBA" id="ARBA00022960"/>
    </source>
</evidence>
<keyword evidence="7 17" id="KW-0378">Hydrolase</keyword>
<evidence type="ECO:0000256" key="1">
    <source>
        <dbReference type="ARBA" id="ARBA00004651"/>
    </source>
</evidence>
<dbReference type="InterPro" id="IPR003824">
    <property type="entry name" value="UppP"/>
</dbReference>
<dbReference type="GO" id="GO:0050380">
    <property type="term" value="F:undecaprenyl-diphosphatase activity"/>
    <property type="evidence" value="ECO:0007669"/>
    <property type="project" value="UniProtKB-UniRule"/>
</dbReference>
<evidence type="ECO:0000256" key="4">
    <source>
        <dbReference type="ARBA" id="ARBA00021581"/>
    </source>
</evidence>
<feature type="transmembrane region" description="Helical" evidence="17">
    <location>
        <begin position="133"/>
        <end position="152"/>
    </location>
</feature>
<evidence type="ECO:0000256" key="13">
    <source>
        <dbReference type="ARBA" id="ARBA00023316"/>
    </source>
</evidence>
<evidence type="ECO:0000256" key="12">
    <source>
        <dbReference type="ARBA" id="ARBA00023251"/>
    </source>
</evidence>
<protein>
    <recommendedName>
        <fullName evidence="4 17">Undecaprenyl-diphosphatase</fullName>
        <ecNumber evidence="3 17">3.6.1.27</ecNumber>
    </recommendedName>
    <alternativeName>
        <fullName evidence="15 17">Bacitracin resistance protein</fullName>
    </alternativeName>
    <alternativeName>
        <fullName evidence="14 17">Undecaprenyl pyrophosphate phosphatase</fullName>
    </alternativeName>
</protein>
<feature type="transmembrane region" description="Helical" evidence="17">
    <location>
        <begin position="211"/>
        <end position="232"/>
    </location>
</feature>
<dbReference type="GO" id="GO:0071555">
    <property type="term" value="P:cell wall organization"/>
    <property type="evidence" value="ECO:0007669"/>
    <property type="project" value="UniProtKB-KW"/>
</dbReference>
<keyword evidence="13 17" id="KW-0961">Cell wall biogenesis/degradation</keyword>
<evidence type="ECO:0000256" key="5">
    <source>
        <dbReference type="ARBA" id="ARBA00022475"/>
    </source>
</evidence>
<keyword evidence="6 17" id="KW-0812">Transmembrane</keyword>
<evidence type="ECO:0000313" key="18">
    <source>
        <dbReference type="EMBL" id="TMI90236.1"/>
    </source>
</evidence>
<feature type="transmembrane region" description="Helical" evidence="17">
    <location>
        <begin position="102"/>
        <end position="121"/>
    </location>
</feature>
<comment type="subcellular location">
    <subcellularLocation>
        <location evidence="1 17">Cell membrane</location>
        <topology evidence="1 17">Multi-pass membrane protein</topology>
    </subcellularLocation>
</comment>
<gene>
    <name evidence="17" type="primary">uppP</name>
    <name evidence="18" type="ORF">E6H00_07360</name>
</gene>
<dbReference type="EC" id="3.6.1.27" evidence="3 17"/>
<evidence type="ECO:0000256" key="3">
    <source>
        <dbReference type="ARBA" id="ARBA00012374"/>
    </source>
</evidence>
<organism evidence="18 19">
    <name type="scientific">Candidatus Segetimicrobium genomatis</name>
    <dbReference type="NCBI Taxonomy" id="2569760"/>
    <lineage>
        <taxon>Bacteria</taxon>
        <taxon>Bacillati</taxon>
        <taxon>Candidatus Sysuimicrobiota</taxon>
        <taxon>Candidatus Sysuimicrobiia</taxon>
        <taxon>Candidatus Sysuimicrobiales</taxon>
        <taxon>Candidatus Segetimicrobiaceae</taxon>
        <taxon>Candidatus Segetimicrobium</taxon>
    </lineage>
</organism>
<evidence type="ECO:0000313" key="19">
    <source>
        <dbReference type="Proteomes" id="UP000318509"/>
    </source>
</evidence>
<feature type="transmembrane region" description="Helical" evidence="17">
    <location>
        <begin position="244"/>
        <end position="266"/>
    </location>
</feature>
<comment type="catalytic activity">
    <reaction evidence="16 17">
        <text>di-trans,octa-cis-undecaprenyl diphosphate + H2O = di-trans,octa-cis-undecaprenyl phosphate + phosphate + H(+)</text>
        <dbReference type="Rhea" id="RHEA:28094"/>
        <dbReference type="ChEBI" id="CHEBI:15377"/>
        <dbReference type="ChEBI" id="CHEBI:15378"/>
        <dbReference type="ChEBI" id="CHEBI:43474"/>
        <dbReference type="ChEBI" id="CHEBI:58405"/>
        <dbReference type="ChEBI" id="CHEBI:60392"/>
        <dbReference type="EC" id="3.6.1.27"/>
    </reaction>
</comment>
<dbReference type="HAMAP" id="MF_01006">
    <property type="entry name" value="Undec_diphosphatase"/>
    <property type="match status" value="1"/>
</dbReference>
<dbReference type="GO" id="GO:0009252">
    <property type="term" value="P:peptidoglycan biosynthetic process"/>
    <property type="evidence" value="ECO:0007669"/>
    <property type="project" value="UniProtKB-KW"/>
</dbReference>
<evidence type="ECO:0000256" key="9">
    <source>
        <dbReference type="ARBA" id="ARBA00022984"/>
    </source>
</evidence>
<keyword evidence="5 17" id="KW-1003">Cell membrane</keyword>
<dbReference type="AlphaFoldDB" id="A0A537K3Y3"/>
<evidence type="ECO:0000256" key="17">
    <source>
        <dbReference type="HAMAP-Rule" id="MF_01006"/>
    </source>
</evidence>
<proteinExistence type="inferred from homology"/>
<dbReference type="PANTHER" id="PTHR30622">
    <property type="entry name" value="UNDECAPRENYL-DIPHOSPHATASE"/>
    <property type="match status" value="1"/>
</dbReference>
<sequence>MTPVPCAEAGQVNISFTQLGVWRMVTLGIVQGITELLPISSTAHLRVIPSLLGWPDPGSAFSAAMQLASLLAVISFLGGDALRIAGRAAEAARRGDWQDHSFRVTAGIVLGTLPIAIAGLALKRTLEGCGSPLRNIAVIGWACIVMGALLALAERYGQSTSGRARRRESDLTLGDGIAVGIAQAFALVPGVSRSGSTLTAALALGMERATAAWFSFLLGLPAIALAGLVELWSLRKAGLHAHGWALLALGLASGSAASYLALWGLVRYLKEHTSWVFVWYRIVLGAVLLWGAARGVFR</sequence>
<dbReference type="Proteomes" id="UP000318509">
    <property type="component" value="Unassembled WGS sequence"/>
</dbReference>
<dbReference type="GO" id="GO:0046677">
    <property type="term" value="P:response to antibiotic"/>
    <property type="evidence" value="ECO:0007669"/>
    <property type="project" value="UniProtKB-UniRule"/>
</dbReference>
<keyword evidence="9 17" id="KW-0573">Peptidoglycan synthesis</keyword>
<dbReference type="GO" id="GO:0005886">
    <property type="term" value="C:plasma membrane"/>
    <property type="evidence" value="ECO:0007669"/>
    <property type="project" value="UniProtKB-SubCell"/>
</dbReference>
<keyword evidence="10 17" id="KW-1133">Transmembrane helix</keyword>
<dbReference type="EMBL" id="VBAK01000114">
    <property type="protein sequence ID" value="TMI90236.1"/>
    <property type="molecule type" value="Genomic_DNA"/>
</dbReference>
<comment type="function">
    <text evidence="17">Catalyzes the dephosphorylation of undecaprenyl diphosphate (UPP). Confers resistance to bacitracin.</text>
</comment>
<evidence type="ECO:0000256" key="6">
    <source>
        <dbReference type="ARBA" id="ARBA00022692"/>
    </source>
</evidence>
<evidence type="ECO:0000256" key="11">
    <source>
        <dbReference type="ARBA" id="ARBA00023136"/>
    </source>
</evidence>
<dbReference type="GO" id="GO:0008360">
    <property type="term" value="P:regulation of cell shape"/>
    <property type="evidence" value="ECO:0007669"/>
    <property type="project" value="UniProtKB-KW"/>
</dbReference>
<dbReference type="Pfam" id="PF02673">
    <property type="entry name" value="BacA"/>
    <property type="match status" value="1"/>
</dbReference>
<evidence type="ECO:0000256" key="14">
    <source>
        <dbReference type="ARBA" id="ARBA00032707"/>
    </source>
</evidence>
<name>A0A537K3Y3_9BACT</name>
<evidence type="ECO:0000256" key="7">
    <source>
        <dbReference type="ARBA" id="ARBA00022801"/>
    </source>
</evidence>
<feature type="transmembrane region" description="Helical" evidence="17">
    <location>
        <begin position="278"/>
        <end position="297"/>
    </location>
</feature>